<feature type="domain" description="Homeodomain phBC6A51-type" evidence="1">
    <location>
        <begin position="21"/>
        <end position="91"/>
    </location>
</feature>
<dbReference type="InterPro" id="IPR024978">
    <property type="entry name" value="Homeodomain_phBC6A51-type"/>
</dbReference>
<evidence type="ECO:0000259" key="1">
    <source>
        <dbReference type="Pfam" id="PF13022"/>
    </source>
</evidence>
<gene>
    <name evidence="2" type="ORF">MM415B02705_0008</name>
</gene>
<organism evidence="2">
    <name type="scientific">viral metagenome</name>
    <dbReference type="NCBI Taxonomy" id="1070528"/>
    <lineage>
        <taxon>unclassified sequences</taxon>
        <taxon>metagenomes</taxon>
        <taxon>organismal metagenomes</taxon>
    </lineage>
</organism>
<sequence>MYKLVDGKPVPLTKEEEARRNEVIAQRTTVSAPRVKQPVVRRPKHNSERFLNESEETADVALIKACDKGNGIALRLYYQRMGKLIEKQEVSIGYTASEKIKLAVELREELRREYGDSGYCPVCNRHQEVCEKTLLLAESEYSEGGEVEALAISA</sequence>
<evidence type="ECO:0000313" key="2">
    <source>
        <dbReference type="EMBL" id="QJA88701.1"/>
    </source>
</evidence>
<reference evidence="2" key="1">
    <citation type="submission" date="2020-03" db="EMBL/GenBank/DDBJ databases">
        <title>The deep terrestrial virosphere.</title>
        <authorList>
            <person name="Holmfeldt K."/>
            <person name="Nilsson E."/>
            <person name="Simone D."/>
            <person name="Lopez-Fernandez M."/>
            <person name="Wu X."/>
            <person name="de Brujin I."/>
            <person name="Lundin D."/>
            <person name="Andersson A."/>
            <person name="Bertilsson S."/>
            <person name="Dopson M."/>
        </authorList>
    </citation>
    <scope>NUCLEOTIDE SEQUENCE</scope>
    <source>
        <strain evidence="2">MM415B02705</strain>
    </source>
</reference>
<proteinExistence type="predicted"/>
<name>A0A6M3L5A9_9ZZZZ</name>
<dbReference type="EMBL" id="MT142798">
    <property type="protein sequence ID" value="QJA88701.1"/>
    <property type="molecule type" value="Genomic_DNA"/>
</dbReference>
<dbReference type="Pfam" id="PF13022">
    <property type="entry name" value="HTH_Tnp_1_2"/>
    <property type="match status" value="1"/>
</dbReference>
<accession>A0A6M3L5A9</accession>
<protein>
    <recommendedName>
        <fullName evidence="1">Homeodomain phBC6A51-type domain-containing protein</fullName>
    </recommendedName>
</protein>
<dbReference type="AlphaFoldDB" id="A0A6M3L5A9"/>